<evidence type="ECO:0000256" key="3">
    <source>
        <dbReference type="ARBA" id="ARBA00022763"/>
    </source>
</evidence>
<evidence type="ECO:0000313" key="9">
    <source>
        <dbReference type="EMBL" id="OQB42299.1"/>
    </source>
</evidence>
<dbReference type="Pfam" id="PF00730">
    <property type="entry name" value="HhH-GPD"/>
    <property type="match status" value="1"/>
</dbReference>
<proteinExistence type="predicted"/>
<evidence type="ECO:0000256" key="2">
    <source>
        <dbReference type="ARBA" id="ARBA00022723"/>
    </source>
</evidence>
<dbReference type="SUPFAM" id="SSF48150">
    <property type="entry name" value="DNA-glycosylase"/>
    <property type="match status" value="1"/>
</dbReference>
<sequence>MAKKNIDFIFQTLDKLYPNADTELKYQNGFQLLLAVIMSAQATDKQVNKVTDKLFKTVFEPRDVLEMGLDKFTKAISSINYYKTKAKNIYATCEILDKNPEILSSDLKSLTTLP</sequence>
<accession>A0A1V5ZPY8</accession>
<keyword evidence="1" id="KW-0004">4Fe-4S</keyword>
<keyword evidence="9" id="KW-0456">Lyase</keyword>
<dbReference type="CDD" id="cd00056">
    <property type="entry name" value="ENDO3c"/>
    <property type="match status" value="1"/>
</dbReference>
<dbReference type="Gene3D" id="1.10.340.30">
    <property type="entry name" value="Hypothetical protein, domain 2"/>
    <property type="match status" value="1"/>
</dbReference>
<evidence type="ECO:0000256" key="6">
    <source>
        <dbReference type="ARBA" id="ARBA00023014"/>
    </source>
</evidence>
<keyword evidence="2" id="KW-0479">Metal-binding</keyword>
<dbReference type="PANTHER" id="PTHR10359:SF18">
    <property type="entry name" value="ENDONUCLEASE III"/>
    <property type="match status" value="1"/>
</dbReference>
<keyword evidence="7" id="KW-0326">Glycosidase</keyword>
<keyword evidence="6" id="KW-0411">Iron-sulfur</keyword>
<evidence type="ECO:0000256" key="1">
    <source>
        <dbReference type="ARBA" id="ARBA00022485"/>
    </source>
</evidence>
<gene>
    <name evidence="9" type="primary">nth</name>
    <name evidence="9" type="ORF">BWY04_00365</name>
</gene>
<evidence type="ECO:0000259" key="8">
    <source>
        <dbReference type="Pfam" id="PF00730"/>
    </source>
</evidence>
<protein>
    <submittedName>
        <fullName evidence="9">Endonuclease III</fullName>
        <ecNumber evidence="9">4.2.99.18</ecNumber>
    </submittedName>
</protein>
<keyword evidence="5" id="KW-0408">Iron</keyword>
<dbReference type="GO" id="GO:0140078">
    <property type="term" value="F:class I DNA-(apurinic or apyrimidinic site) endonuclease activity"/>
    <property type="evidence" value="ECO:0007669"/>
    <property type="project" value="UniProtKB-EC"/>
</dbReference>
<dbReference type="EMBL" id="MWDB01000004">
    <property type="protein sequence ID" value="OQB42299.1"/>
    <property type="molecule type" value="Genomic_DNA"/>
</dbReference>
<dbReference type="PANTHER" id="PTHR10359">
    <property type="entry name" value="A/G-SPECIFIC ADENINE GLYCOSYLASE/ENDONUCLEASE III"/>
    <property type="match status" value="1"/>
</dbReference>
<keyword evidence="9" id="KW-0255">Endonuclease</keyword>
<feature type="domain" description="HhH-GPD" evidence="8">
    <location>
        <begin position="35"/>
        <end position="97"/>
    </location>
</feature>
<dbReference type="GO" id="GO:0051539">
    <property type="term" value="F:4 iron, 4 sulfur cluster binding"/>
    <property type="evidence" value="ECO:0007669"/>
    <property type="project" value="UniProtKB-KW"/>
</dbReference>
<keyword evidence="9" id="KW-0540">Nuclease</keyword>
<dbReference type="EC" id="4.2.99.18" evidence="9"/>
<name>A0A1V5ZPY8_9BACT</name>
<evidence type="ECO:0000256" key="5">
    <source>
        <dbReference type="ARBA" id="ARBA00023004"/>
    </source>
</evidence>
<reference evidence="9" key="1">
    <citation type="submission" date="2017-02" db="EMBL/GenBank/DDBJ databases">
        <title>Delving into the versatile metabolic prowess of the omnipresent phylum Bacteroidetes.</title>
        <authorList>
            <person name="Nobu M.K."/>
            <person name="Mei R."/>
            <person name="Narihiro T."/>
            <person name="Kuroda K."/>
            <person name="Liu W.-T."/>
        </authorList>
    </citation>
    <scope>NUCLEOTIDE SEQUENCE</scope>
    <source>
        <strain evidence="9">ADurb.Bin160</strain>
    </source>
</reference>
<evidence type="ECO:0000256" key="7">
    <source>
        <dbReference type="ARBA" id="ARBA00023295"/>
    </source>
</evidence>
<dbReference type="GO" id="GO:0046872">
    <property type="term" value="F:metal ion binding"/>
    <property type="evidence" value="ECO:0007669"/>
    <property type="project" value="UniProtKB-KW"/>
</dbReference>
<dbReference type="InterPro" id="IPR003265">
    <property type="entry name" value="HhH-GPD_domain"/>
</dbReference>
<dbReference type="GO" id="GO:0019104">
    <property type="term" value="F:DNA N-glycosylase activity"/>
    <property type="evidence" value="ECO:0007669"/>
    <property type="project" value="TreeGrafter"/>
</dbReference>
<dbReference type="InterPro" id="IPR011257">
    <property type="entry name" value="DNA_glycosylase"/>
</dbReference>
<comment type="caution">
    <text evidence="9">The sequence shown here is derived from an EMBL/GenBank/DDBJ whole genome shotgun (WGS) entry which is preliminary data.</text>
</comment>
<organism evidence="9">
    <name type="scientific">candidate division CPR1 bacterium ADurb.Bin160</name>
    <dbReference type="NCBI Taxonomy" id="1852826"/>
    <lineage>
        <taxon>Bacteria</taxon>
        <taxon>candidate division CPR1</taxon>
    </lineage>
</organism>
<keyword evidence="4" id="KW-0378">Hydrolase</keyword>
<dbReference type="Proteomes" id="UP000485621">
    <property type="component" value="Unassembled WGS sequence"/>
</dbReference>
<evidence type="ECO:0000256" key="4">
    <source>
        <dbReference type="ARBA" id="ARBA00022801"/>
    </source>
</evidence>
<dbReference type="GO" id="GO:0006285">
    <property type="term" value="P:base-excision repair, AP site formation"/>
    <property type="evidence" value="ECO:0007669"/>
    <property type="project" value="TreeGrafter"/>
</dbReference>
<keyword evidence="3" id="KW-0227">DNA damage</keyword>
<dbReference type="AlphaFoldDB" id="A0A1V5ZPY8"/>